<keyword evidence="2" id="KW-1185">Reference proteome</keyword>
<name>A0A2I3TM14_PANTR</name>
<accession>A0A2I3TM14</accession>
<dbReference type="Proteomes" id="UP000002277">
    <property type="component" value="Chromosome 14"/>
</dbReference>
<dbReference type="Ensembl" id="ENSPTRT00000081733.1">
    <property type="protein sequence ID" value="ENSPTRP00000090277.1"/>
    <property type="gene ID" value="ENSPTRG00000050082.1"/>
</dbReference>
<sequence length="80" mass="8554">MLPRLVLNSSAEMSLPPRPPKVLGLQASPLPQYCFLSPAQPPQLPALASLPGLPHPSLWVPESVPGAVCLLGEPLVWTRK</sequence>
<dbReference type="AlphaFoldDB" id="A0A2I3TM14"/>
<reference evidence="1 2" key="1">
    <citation type="journal article" date="2005" name="Nature">
        <title>Initial sequence of the chimpanzee genome and comparison with the human genome.</title>
        <authorList>
            <consortium name="Chimpanzee sequencing and analysis consortium"/>
        </authorList>
    </citation>
    <scope>NUCLEOTIDE SEQUENCE [LARGE SCALE GENOMIC DNA]</scope>
</reference>
<protein>
    <submittedName>
        <fullName evidence="1">Uncharacterized protein</fullName>
    </submittedName>
</protein>
<evidence type="ECO:0000313" key="1">
    <source>
        <dbReference type="Ensembl" id="ENSPTRP00000090277.1"/>
    </source>
</evidence>
<evidence type="ECO:0000313" key="2">
    <source>
        <dbReference type="Proteomes" id="UP000002277"/>
    </source>
</evidence>
<dbReference type="InParanoid" id="A0A2I3TM14"/>
<proteinExistence type="predicted"/>
<organism evidence="1 2">
    <name type="scientific">Pan troglodytes</name>
    <name type="common">Chimpanzee</name>
    <dbReference type="NCBI Taxonomy" id="9598"/>
    <lineage>
        <taxon>Eukaryota</taxon>
        <taxon>Metazoa</taxon>
        <taxon>Chordata</taxon>
        <taxon>Craniata</taxon>
        <taxon>Vertebrata</taxon>
        <taxon>Euteleostomi</taxon>
        <taxon>Mammalia</taxon>
        <taxon>Eutheria</taxon>
        <taxon>Euarchontoglires</taxon>
        <taxon>Primates</taxon>
        <taxon>Haplorrhini</taxon>
        <taxon>Catarrhini</taxon>
        <taxon>Hominidae</taxon>
        <taxon>Pan</taxon>
    </lineage>
</organism>
<dbReference type="Bgee" id="ENSPTRG00000050082">
    <property type="expression patterns" value="Expressed in colon and 4 other cell types or tissues"/>
</dbReference>
<dbReference type="EMBL" id="AC195530">
    <property type="status" value="NOT_ANNOTATED_CDS"/>
    <property type="molecule type" value="Genomic_DNA"/>
</dbReference>
<dbReference type="GeneTree" id="ENSGT00910000148592"/>
<reference evidence="1" key="3">
    <citation type="submission" date="2025-09" db="UniProtKB">
        <authorList>
            <consortium name="Ensembl"/>
        </authorList>
    </citation>
    <scope>IDENTIFICATION</scope>
</reference>
<reference evidence="1" key="2">
    <citation type="submission" date="2025-08" db="UniProtKB">
        <authorList>
            <consortium name="Ensembl"/>
        </authorList>
    </citation>
    <scope>IDENTIFICATION</scope>
</reference>